<dbReference type="AlphaFoldDB" id="I5AZI7"/>
<evidence type="ECO:0000256" key="1">
    <source>
        <dbReference type="SAM" id="Phobius"/>
    </source>
</evidence>
<protein>
    <submittedName>
        <fullName evidence="2">Uncharacterized protein</fullName>
    </submittedName>
</protein>
<feature type="transmembrane region" description="Helical" evidence="1">
    <location>
        <begin position="6"/>
        <end position="24"/>
    </location>
</feature>
<evidence type="ECO:0000313" key="2">
    <source>
        <dbReference type="EMBL" id="EIM62650.1"/>
    </source>
</evidence>
<dbReference type="Proteomes" id="UP000005778">
    <property type="component" value="Chromosome"/>
</dbReference>
<sequence>MGDAVRVFLIGLFGVFAGMTFLYLSMKITEMAVTALESKRRTGEDTGQGEDK</sequence>
<accession>I5AZI7</accession>
<organism evidence="2 3">
    <name type="scientific">Desulfobacter postgatei 2ac9</name>
    <dbReference type="NCBI Taxonomy" id="879212"/>
    <lineage>
        <taxon>Bacteria</taxon>
        <taxon>Pseudomonadati</taxon>
        <taxon>Thermodesulfobacteriota</taxon>
        <taxon>Desulfobacteria</taxon>
        <taxon>Desulfobacterales</taxon>
        <taxon>Desulfobacteraceae</taxon>
        <taxon>Desulfobacter</taxon>
    </lineage>
</organism>
<proteinExistence type="predicted"/>
<keyword evidence="1" id="KW-0472">Membrane</keyword>
<gene>
    <name evidence="2" type="ORF">DespoDRAFT_00646</name>
</gene>
<dbReference type="HOGENOM" id="CLU_3079230_0_0_7"/>
<keyword evidence="1" id="KW-1133">Transmembrane helix</keyword>
<keyword evidence="3" id="KW-1185">Reference proteome</keyword>
<reference evidence="2 3" key="1">
    <citation type="submission" date="2011-09" db="EMBL/GenBank/DDBJ databases">
        <authorList>
            <consortium name="US DOE Joint Genome Institute (JGI-PGF)"/>
            <person name="Lucas S."/>
            <person name="Han J."/>
            <person name="Lapidus A."/>
            <person name="Cheng J.-F."/>
            <person name="Goodwin L."/>
            <person name="Pitluck S."/>
            <person name="Peters L."/>
            <person name="Land M.L."/>
            <person name="Hauser L."/>
            <person name="Orellana R."/>
            <person name="Lovley D."/>
            <person name="Woyke T.J."/>
        </authorList>
    </citation>
    <scope>NUCLEOTIDE SEQUENCE [LARGE SCALE GENOMIC DNA]</scope>
    <source>
        <strain evidence="2 3">2ac9</strain>
    </source>
</reference>
<dbReference type="EMBL" id="CM001488">
    <property type="protein sequence ID" value="EIM62650.1"/>
    <property type="molecule type" value="Genomic_DNA"/>
</dbReference>
<dbReference type="RefSeq" id="WP_004071299.1">
    <property type="nucleotide sequence ID" value="NZ_CM001488.1"/>
</dbReference>
<name>I5AZI7_9BACT</name>
<dbReference type="STRING" id="879212.DespoDRAFT_00646"/>
<keyword evidence="1" id="KW-0812">Transmembrane</keyword>
<reference evidence="2 3" key="2">
    <citation type="submission" date="2012-02" db="EMBL/GenBank/DDBJ databases">
        <title>Improved High-Quality Draft sequence of Desulfobacter postgatei 2ac9.</title>
        <authorList>
            <consortium name="US DOE Joint Genome Institute"/>
            <person name="Lucas S."/>
            <person name="Han J."/>
            <person name="Lapidus A."/>
            <person name="Cheng J.-F."/>
            <person name="Goodwin L."/>
            <person name="Pitluck S."/>
            <person name="Peters L."/>
            <person name="Ovchinnikova G."/>
            <person name="Held B."/>
            <person name="Detter J.C."/>
            <person name="Han C."/>
            <person name="Tapia R."/>
            <person name="Land M."/>
            <person name="Hauser L."/>
            <person name="Kyrpides N."/>
            <person name="Ivanova N."/>
            <person name="Pagani I."/>
            <person name="Orellana R."/>
            <person name="Lovley D."/>
            <person name="Woyke T."/>
        </authorList>
    </citation>
    <scope>NUCLEOTIDE SEQUENCE [LARGE SCALE GENOMIC DNA]</scope>
    <source>
        <strain evidence="2 3">2ac9</strain>
    </source>
</reference>
<evidence type="ECO:0000313" key="3">
    <source>
        <dbReference type="Proteomes" id="UP000005778"/>
    </source>
</evidence>